<dbReference type="Pfam" id="PF25322">
    <property type="entry name" value="RBD_SIN1"/>
    <property type="match status" value="1"/>
</dbReference>
<evidence type="ECO:0000256" key="19">
    <source>
        <dbReference type="ARBA" id="ARBA00023228"/>
    </source>
</evidence>
<dbReference type="GO" id="GO:0030674">
    <property type="term" value="F:protein-macromolecule adaptor activity"/>
    <property type="evidence" value="ECO:0007669"/>
    <property type="project" value="UniProtKB-ARBA"/>
</dbReference>
<dbReference type="OrthoDB" id="241990at2759"/>
<keyword evidence="15" id="KW-0256">Endoplasmic reticulum</keyword>
<evidence type="ECO:0000256" key="10">
    <source>
        <dbReference type="ARBA" id="ARBA00014183"/>
    </source>
</evidence>
<evidence type="ECO:0000256" key="9">
    <source>
        <dbReference type="ARBA" id="ARBA00009407"/>
    </source>
</evidence>
<dbReference type="GO" id="GO:0005741">
    <property type="term" value="C:mitochondrial outer membrane"/>
    <property type="evidence" value="ECO:0007669"/>
    <property type="project" value="UniProtKB-SubCell"/>
</dbReference>
<dbReference type="InterPro" id="IPR031313">
    <property type="entry name" value="Sin1_PH_dom"/>
</dbReference>
<gene>
    <name evidence="27" type="ORF">CAPTEDRAFT_63074</name>
</gene>
<evidence type="ECO:0000256" key="7">
    <source>
        <dbReference type="ARBA" id="ARBA00004556"/>
    </source>
</evidence>
<keyword evidence="19" id="KW-0458">Lysosome</keyword>
<sequence length="508" mass="57667">MAMMDNAAFLLTQLRHGFITSDDTGICEIILEGEEIHDKAQVGMLGSEKRPKTLPANNIDTDTELAHSIDIVPDMDFGCHRRRSNTAQRLEKLKREKHKQSKIRHVQWKEVEYQPGEEHCKVAVEKKTEKPKKSKLSLQLENFDTTSCNAFNEYAKFDGKSSVGLPAKKIEIFLMMAPPEDRSYPMTVVTLASAKVQELIGLICWQYSMEGRQPSLEENVEAYALHMAEDDGDVDMEFPALDPREPMSKFGFAKLALVSKPQAVRKEPHTTPAIDVTIHHVGGFSTLTVENESLSMKNIVDMVLEKRKIRQRRGLEYRLEKKSSPGSSMDLQSSLGTTHAREFVLVRENSELSCNYVLQGIRDDLDVVDVPHNQMAESLSSHQYKSFVVKLSRKLPIKQDQDVQIGIAGEKIEIDPIGANKTVLFKQKAVTYVMEDIAACLLLEEKSSGKGVFRLVYQRGHDFKHHDFECSLPVAKEIVTKVNNILDMRSSPVRKDYKVHREKKMNKR</sequence>
<dbReference type="GO" id="GO:0005546">
    <property type="term" value="F:phosphatidylinositol-4,5-bisphosphate binding"/>
    <property type="evidence" value="ECO:0007669"/>
    <property type="project" value="TreeGrafter"/>
</dbReference>
<comment type="subcellular location">
    <subcellularLocation>
        <location evidence="2">Cell membrane</location>
        <topology evidence="2">Peripheral membrane protein</topology>
    </subcellularLocation>
    <subcellularLocation>
        <location evidence="7">Cytoplasm</location>
        <location evidence="7">Perinuclear region</location>
    </subcellularLocation>
    <subcellularLocation>
        <location evidence="3">Early endosome membrane</location>
        <topology evidence="3">Peripheral membrane protein</topology>
    </subcellularLocation>
    <subcellularLocation>
        <location evidence="5">Endoplasmic reticulum membrane</location>
        <topology evidence="5">Peripheral membrane protein</topology>
    </subcellularLocation>
    <subcellularLocation>
        <location evidence="4">Golgi apparatus membrane</location>
        <topology evidence="4">Peripheral membrane protein</topology>
    </subcellularLocation>
    <subcellularLocation>
        <location evidence="8">Late endosome membrane</location>
        <topology evidence="8">Peripheral membrane protein</topology>
    </subcellularLocation>
    <subcellularLocation>
        <location evidence="21">Lysosome membrane</location>
        <topology evidence="21">Peripheral membrane protein</topology>
    </subcellularLocation>
    <subcellularLocation>
        <location evidence="6">Mitochondrion outer membrane</location>
        <topology evidence="6">Peripheral membrane protein</topology>
    </subcellularLocation>
    <subcellularLocation>
        <location evidence="1">Nucleus</location>
    </subcellularLocation>
</comment>
<dbReference type="GO" id="GO:0005789">
    <property type="term" value="C:endoplasmic reticulum membrane"/>
    <property type="evidence" value="ECO:0007669"/>
    <property type="project" value="UniProtKB-SubCell"/>
</dbReference>
<evidence type="ECO:0000259" key="26">
    <source>
        <dbReference type="Pfam" id="PF25322"/>
    </source>
</evidence>
<dbReference type="AlphaFoldDB" id="R7VC52"/>
<evidence type="ECO:0000313" key="29">
    <source>
        <dbReference type="Proteomes" id="UP000014760"/>
    </source>
</evidence>
<dbReference type="FunFam" id="2.30.29.30:FF:000585">
    <property type="entry name" value="target of rapamycin complex 2 subunit MAPKAP1 isoform X3"/>
    <property type="match status" value="1"/>
</dbReference>
<accession>R7VC52</accession>
<dbReference type="Gene3D" id="2.30.29.30">
    <property type="entry name" value="Pleckstrin-homology domain (PH domain)/Phosphotyrosine-binding domain (PTB)"/>
    <property type="match status" value="1"/>
</dbReference>
<evidence type="ECO:0000256" key="3">
    <source>
        <dbReference type="ARBA" id="ARBA00004220"/>
    </source>
</evidence>
<evidence type="ECO:0000256" key="14">
    <source>
        <dbReference type="ARBA" id="ARBA00022787"/>
    </source>
</evidence>
<evidence type="ECO:0000256" key="8">
    <source>
        <dbReference type="ARBA" id="ARBA00004633"/>
    </source>
</evidence>
<evidence type="ECO:0000256" key="22">
    <source>
        <dbReference type="ARBA" id="ARBA00031431"/>
    </source>
</evidence>
<reference evidence="28" key="3">
    <citation type="submission" date="2015-06" db="UniProtKB">
        <authorList>
            <consortium name="EnsemblMetazoa"/>
        </authorList>
    </citation>
    <scope>IDENTIFICATION</scope>
</reference>
<reference evidence="27 29" key="2">
    <citation type="journal article" date="2013" name="Nature">
        <title>Insights into bilaterian evolution from three spiralian genomes.</title>
        <authorList>
            <person name="Simakov O."/>
            <person name="Marletaz F."/>
            <person name="Cho S.J."/>
            <person name="Edsinger-Gonzales E."/>
            <person name="Havlak P."/>
            <person name="Hellsten U."/>
            <person name="Kuo D.H."/>
            <person name="Larsson T."/>
            <person name="Lv J."/>
            <person name="Arendt D."/>
            <person name="Savage R."/>
            <person name="Osoegawa K."/>
            <person name="de Jong P."/>
            <person name="Grimwood J."/>
            <person name="Chapman J.A."/>
            <person name="Shapiro H."/>
            <person name="Aerts A."/>
            <person name="Otillar R.P."/>
            <person name="Terry A.Y."/>
            <person name="Boore J.L."/>
            <person name="Grigoriev I.V."/>
            <person name="Lindberg D.R."/>
            <person name="Seaver E.C."/>
            <person name="Weisblat D.A."/>
            <person name="Putnam N.H."/>
            <person name="Rokhsar D.S."/>
        </authorList>
    </citation>
    <scope>NUCLEOTIDE SEQUENCE</scope>
    <source>
        <strain evidence="27 29">I ESC-2004</strain>
    </source>
</reference>
<keyword evidence="18" id="KW-0472">Membrane</keyword>
<keyword evidence="20" id="KW-0539">Nucleus</keyword>
<evidence type="ECO:0000256" key="4">
    <source>
        <dbReference type="ARBA" id="ARBA00004395"/>
    </source>
</evidence>
<evidence type="ECO:0000259" key="24">
    <source>
        <dbReference type="Pfam" id="PF16978"/>
    </source>
</evidence>
<comment type="similarity">
    <text evidence="9">Belongs to the SIN1 family.</text>
</comment>
<feature type="domain" description="CRIM" evidence="24">
    <location>
        <begin position="133"/>
        <end position="262"/>
    </location>
</feature>
<reference evidence="29" key="1">
    <citation type="submission" date="2012-12" db="EMBL/GenBank/DDBJ databases">
        <authorList>
            <person name="Hellsten U."/>
            <person name="Grimwood J."/>
            <person name="Chapman J.A."/>
            <person name="Shapiro H."/>
            <person name="Aerts A."/>
            <person name="Otillar R.P."/>
            <person name="Terry A.Y."/>
            <person name="Boore J.L."/>
            <person name="Simakov O."/>
            <person name="Marletaz F."/>
            <person name="Cho S.-J."/>
            <person name="Edsinger-Gonzales E."/>
            <person name="Havlak P."/>
            <person name="Kuo D.-H."/>
            <person name="Larsson T."/>
            <person name="Lv J."/>
            <person name="Arendt D."/>
            <person name="Savage R."/>
            <person name="Osoegawa K."/>
            <person name="de Jong P."/>
            <person name="Lindberg D.R."/>
            <person name="Seaver E.C."/>
            <person name="Weisblat D.A."/>
            <person name="Putnam N.H."/>
            <person name="Grigoriev I.V."/>
            <person name="Rokhsar D.S."/>
        </authorList>
    </citation>
    <scope>NUCLEOTIDE SEQUENCE</scope>
    <source>
        <strain evidence="29">I ESC-2004</strain>
    </source>
</reference>
<keyword evidence="13" id="KW-0967">Endosome</keyword>
<dbReference type="GO" id="GO:0000139">
    <property type="term" value="C:Golgi membrane"/>
    <property type="evidence" value="ECO:0007669"/>
    <property type="project" value="UniProtKB-SubCell"/>
</dbReference>
<dbReference type="EMBL" id="AMQN01000624">
    <property type="status" value="NOT_ANNOTATED_CDS"/>
    <property type="molecule type" value="Genomic_DNA"/>
</dbReference>
<feature type="domain" description="SIN1-type PH" evidence="25">
    <location>
        <begin position="383"/>
        <end position="488"/>
    </location>
</feature>
<name>R7VC52_CAPTE</name>
<dbReference type="GO" id="GO:0005886">
    <property type="term" value="C:plasma membrane"/>
    <property type="evidence" value="ECO:0007669"/>
    <property type="project" value="UniProtKB-SubCell"/>
</dbReference>
<dbReference type="PANTHER" id="PTHR13335">
    <property type="entry name" value="TARGET OF RAPAMYCIN COMPLEX 2 SUBUNIT MAPKAP1"/>
    <property type="match status" value="1"/>
</dbReference>
<evidence type="ECO:0000256" key="20">
    <source>
        <dbReference type="ARBA" id="ARBA00023242"/>
    </source>
</evidence>
<evidence type="ECO:0000256" key="11">
    <source>
        <dbReference type="ARBA" id="ARBA00022475"/>
    </source>
</evidence>
<evidence type="ECO:0000259" key="25">
    <source>
        <dbReference type="Pfam" id="PF16979"/>
    </source>
</evidence>
<evidence type="ECO:0000256" key="17">
    <source>
        <dbReference type="ARBA" id="ARBA00023128"/>
    </source>
</evidence>
<evidence type="ECO:0000313" key="27">
    <source>
        <dbReference type="EMBL" id="ELU16433.1"/>
    </source>
</evidence>
<evidence type="ECO:0000256" key="18">
    <source>
        <dbReference type="ARBA" id="ARBA00023136"/>
    </source>
</evidence>
<dbReference type="PANTHER" id="PTHR13335:SF1">
    <property type="entry name" value="TARGET OF RAPAMYCIN COMPLEX 2 SUBUNIT MAPKAP1"/>
    <property type="match status" value="1"/>
</dbReference>
<protein>
    <recommendedName>
        <fullName evidence="10">Target of rapamycin complex 2 subunit MAPKAP1</fullName>
    </recommendedName>
    <alternativeName>
        <fullName evidence="22">Stress-activated map kinase-interacting protein 1</fullName>
    </alternativeName>
</protein>
<dbReference type="EMBL" id="KB293180">
    <property type="protein sequence ID" value="ELU16433.1"/>
    <property type="molecule type" value="Genomic_DNA"/>
</dbReference>
<feature type="domain" description="Sin1 N-terminal" evidence="23">
    <location>
        <begin position="18"/>
        <end position="116"/>
    </location>
</feature>
<dbReference type="EnsemblMetazoa" id="CapteT63074">
    <property type="protein sequence ID" value="CapteP63074"/>
    <property type="gene ID" value="CapteG63074"/>
</dbReference>
<dbReference type="FunCoup" id="R7VC52">
    <property type="interactions" value="1704"/>
</dbReference>
<evidence type="ECO:0000256" key="5">
    <source>
        <dbReference type="ARBA" id="ARBA00004406"/>
    </source>
</evidence>
<organism evidence="27">
    <name type="scientific">Capitella teleta</name>
    <name type="common">Polychaete worm</name>
    <dbReference type="NCBI Taxonomy" id="283909"/>
    <lineage>
        <taxon>Eukaryota</taxon>
        <taxon>Metazoa</taxon>
        <taxon>Spiralia</taxon>
        <taxon>Lophotrochozoa</taxon>
        <taxon>Annelida</taxon>
        <taxon>Polychaeta</taxon>
        <taxon>Sedentaria</taxon>
        <taxon>Scolecida</taxon>
        <taxon>Capitellidae</taxon>
        <taxon>Capitella</taxon>
    </lineage>
</organism>
<dbReference type="GO" id="GO:0031932">
    <property type="term" value="C:TORC2 complex"/>
    <property type="evidence" value="ECO:0007669"/>
    <property type="project" value="InterPro"/>
</dbReference>
<evidence type="ECO:0000313" key="28">
    <source>
        <dbReference type="EnsemblMetazoa" id="CapteP63074"/>
    </source>
</evidence>
<evidence type="ECO:0000256" key="12">
    <source>
        <dbReference type="ARBA" id="ARBA00022490"/>
    </source>
</evidence>
<evidence type="ECO:0000256" key="2">
    <source>
        <dbReference type="ARBA" id="ARBA00004202"/>
    </source>
</evidence>
<keyword evidence="17" id="KW-0496">Mitochondrion</keyword>
<evidence type="ECO:0000256" key="6">
    <source>
        <dbReference type="ARBA" id="ARBA00004450"/>
    </source>
</evidence>
<evidence type="ECO:0000256" key="13">
    <source>
        <dbReference type="ARBA" id="ARBA00022753"/>
    </source>
</evidence>
<dbReference type="InterPro" id="IPR057339">
    <property type="entry name" value="RBD_SIN1"/>
</dbReference>
<dbReference type="STRING" id="283909.R7VC52"/>
<feature type="non-terminal residue" evidence="27">
    <location>
        <position position="508"/>
    </location>
</feature>
<evidence type="ECO:0000256" key="15">
    <source>
        <dbReference type="ARBA" id="ARBA00022824"/>
    </source>
</evidence>
<dbReference type="HOGENOM" id="CLU_514767_0_0_1"/>
<dbReference type="GO" id="GO:0031902">
    <property type="term" value="C:late endosome membrane"/>
    <property type="evidence" value="ECO:0007669"/>
    <property type="project" value="UniProtKB-SubCell"/>
</dbReference>
<dbReference type="Pfam" id="PF05422">
    <property type="entry name" value="SIN1"/>
    <property type="match status" value="1"/>
</dbReference>
<proteinExistence type="inferred from homology"/>
<evidence type="ECO:0000256" key="16">
    <source>
        <dbReference type="ARBA" id="ARBA00023034"/>
    </source>
</evidence>
<evidence type="ECO:0000256" key="21">
    <source>
        <dbReference type="ARBA" id="ARBA00023765"/>
    </source>
</evidence>
<keyword evidence="14" id="KW-1000">Mitochondrion outer membrane</keyword>
<dbReference type="InterPro" id="IPR031567">
    <property type="entry name" value="CRIM_dom"/>
</dbReference>
<dbReference type="GO" id="GO:0005765">
    <property type="term" value="C:lysosomal membrane"/>
    <property type="evidence" value="ECO:0007669"/>
    <property type="project" value="UniProtKB-SubCell"/>
</dbReference>
<dbReference type="InterPro" id="IPR008828">
    <property type="entry name" value="Sin1/Avo1"/>
</dbReference>
<feature type="domain" description="Target of rapamycin complex 2 subunit MAPKAP1-like Ras-binding" evidence="26">
    <location>
        <begin position="282"/>
        <end position="347"/>
    </location>
</feature>
<evidence type="ECO:0000259" key="23">
    <source>
        <dbReference type="Pfam" id="PF05422"/>
    </source>
</evidence>
<dbReference type="GO" id="GO:0038203">
    <property type="term" value="P:TORC2 signaling"/>
    <property type="evidence" value="ECO:0007669"/>
    <property type="project" value="TreeGrafter"/>
</dbReference>
<keyword evidence="16" id="KW-0333">Golgi apparatus</keyword>
<dbReference type="InterPro" id="IPR032679">
    <property type="entry name" value="Sin1_N"/>
</dbReference>
<dbReference type="Pfam" id="PF16978">
    <property type="entry name" value="CRIM"/>
    <property type="match status" value="1"/>
</dbReference>
<dbReference type="Proteomes" id="UP000014760">
    <property type="component" value="Unassembled WGS sequence"/>
</dbReference>
<keyword evidence="29" id="KW-1185">Reference proteome</keyword>
<dbReference type="OMA" id="NAKFWPQ"/>
<dbReference type="Pfam" id="PF16979">
    <property type="entry name" value="SIN1_PH"/>
    <property type="match status" value="1"/>
</dbReference>
<keyword evidence="12" id="KW-0963">Cytoplasm</keyword>
<dbReference type="InterPro" id="IPR011993">
    <property type="entry name" value="PH-like_dom_sf"/>
</dbReference>
<evidence type="ECO:0000256" key="1">
    <source>
        <dbReference type="ARBA" id="ARBA00004123"/>
    </source>
</evidence>
<dbReference type="GO" id="GO:0048471">
    <property type="term" value="C:perinuclear region of cytoplasm"/>
    <property type="evidence" value="ECO:0007669"/>
    <property type="project" value="UniProtKB-SubCell"/>
</dbReference>
<dbReference type="GO" id="GO:0031901">
    <property type="term" value="C:early endosome membrane"/>
    <property type="evidence" value="ECO:0007669"/>
    <property type="project" value="UniProtKB-SubCell"/>
</dbReference>
<dbReference type="GO" id="GO:0005634">
    <property type="term" value="C:nucleus"/>
    <property type="evidence" value="ECO:0007669"/>
    <property type="project" value="UniProtKB-SubCell"/>
</dbReference>
<keyword evidence="11" id="KW-1003">Cell membrane</keyword>